<proteinExistence type="predicted"/>
<gene>
    <name evidence="1" type="ordered locus">MGAS9429_Spy0281</name>
</gene>
<dbReference type="Proteomes" id="UP000002433">
    <property type="component" value="Chromosome"/>
</dbReference>
<dbReference type="AlphaFoldDB" id="Q1JND0"/>
<dbReference type="KEGG" id="spk:MGAS9429_Spy0281"/>
<organism evidence="1 2">
    <name type="scientific">Streptococcus pyogenes serotype M12 (strain MGAS9429)</name>
    <dbReference type="NCBI Taxonomy" id="370551"/>
    <lineage>
        <taxon>Bacteria</taxon>
        <taxon>Bacillati</taxon>
        <taxon>Bacillota</taxon>
        <taxon>Bacilli</taxon>
        <taxon>Lactobacillales</taxon>
        <taxon>Streptococcaceae</taxon>
        <taxon>Streptococcus</taxon>
    </lineage>
</organism>
<protein>
    <submittedName>
        <fullName evidence="1">Uncharacterized protein</fullName>
    </submittedName>
</protein>
<accession>Q1JND0</accession>
<evidence type="ECO:0000313" key="2">
    <source>
        <dbReference type="Proteomes" id="UP000002433"/>
    </source>
</evidence>
<dbReference type="EMBL" id="CP000259">
    <property type="protein sequence ID" value="ABF31469.1"/>
    <property type="molecule type" value="Genomic_DNA"/>
</dbReference>
<reference evidence="1 2" key="1">
    <citation type="journal article" date="2006" name="Proc. Natl. Acad. Sci. U.S.A.">
        <title>Molecular genetic anatomy of inter- and intraserotype variation in the human bacterial pathogen group A Streptococcus.</title>
        <authorList>
            <person name="Beres S.B."/>
            <person name="Richter E.W."/>
            <person name="Nagiec M.J."/>
            <person name="Sumby P."/>
            <person name="Porcella S.F."/>
            <person name="DeLeo F.R."/>
            <person name="Musser J.M."/>
        </authorList>
    </citation>
    <scope>NUCLEOTIDE SEQUENCE [LARGE SCALE GENOMIC DNA]</scope>
    <source>
        <strain evidence="1 2">MGAS9429</strain>
    </source>
</reference>
<dbReference type="HOGENOM" id="CLU_3376376_0_0_9"/>
<evidence type="ECO:0000313" key="1">
    <source>
        <dbReference type="EMBL" id="ABF31469.1"/>
    </source>
</evidence>
<sequence length="34" mass="4046">MKKQLFFDILFREYGYLSKVEGILTIEGKEGNDY</sequence>
<name>Q1JND0_STRPC</name>